<proteinExistence type="predicted"/>
<protein>
    <submittedName>
        <fullName evidence="1">Uncharacterized protein</fullName>
    </submittedName>
</protein>
<sequence>MFSKKLFDVGPPPPDGALAQPERLGQFAGADKTKHCATGNVQAFRQLSRGKEFQNLSLHDSPPNCNKCLYLSPAR</sequence>
<reference evidence="1 2" key="1">
    <citation type="journal article" name="Front. Microbiol.">
        <title>Sugar Metabolism of the First Thermophilic Planctomycete Thermogutta terrifontis: Comparative Genomic and Transcriptomic Approaches.</title>
        <authorList>
            <person name="Elcheninov A.G."/>
            <person name="Menzel P."/>
            <person name="Gudbergsdottir S.R."/>
            <person name="Slesarev A.I."/>
            <person name="Kadnikov V.V."/>
            <person name="Krogh A."/>
            <person name="Bonch-Osmolovskaya E.A."/>
            <person name="Peng X."/>
            <person name="Kublanov I.V."/>
        </authorList>
    </citation>
    <scope>NUCLEOTIDE SEQUENCE [LARGE SCALE GENOMIC DNA]</scope>
    <source>
        <strain evidence="1 2">R1</strain>
    </source>
</reference>
<dbReference type="KEGG" id="ttf:THTE_0970"/>
<keyword evidence="2" id="KW-1185">Reference proteome</keyword>
<name>A0A286RC84_9BACT</name>
<gene>
    <name evidence="1" type="ORF">THTE_0970</name>
</gene>
<accession>A0A286RC84</accession>
<dbReference type="AlphaFoldDB" id="A0A286RC84"/>
<organism evidence="1 2">
    <name type="scientific">Thermogutta terrifontis</name>
    <dbReference type="NCBI Taxonomy" id="1331910"/>
    <lineage>
        <taxon>Bacteria</taxon>
        <taxon>Pseudomonadati</taxon>
        <taxon>Planctomycetota</taxon>
        <taxon>Planctomycetia</taxon>
        <taxon>Pirellulales</taxon>
        <taxon>Thermoguttaceae</taxon>
        <taxon>Thermogutta</taxon>
    </lineage>
</organism>
<dbReference type="Proteomes" id="UP000215086">
    <property type="component" value="Chromosome"/>
</dbReference>
<dbReference type="EMBL" id="CP018477">
    <property type="protein sequence ID" value="ASV73572.1"/>
    <property type="molecule type" value="Genomic_DNA"/>
</dbReference>
<evidence type="ECO:0000313" key="1">
    <source>
        <dbReference type="EMBL" id="ASV73572.1"/>
    </source>
</evidence>
<evidence type="ECO:0000313" key="2">
    <source>
        <dbReference type="Proteomes" id="UP000215086"/>
    </source>
</evidence>